<sequence>MHPALARYCQNLQSIWHCVNTEDLGAPEQAHAVLILPMFGWFDVGEAVGKKNLTPEGERWLMPARLEWDIPAVSFLPVGQSLTASWTTTAPGVQRQGSVIVTALEASVTKHVQSQFEAIDPPSKQALEIARSNGNEAIDALRGSHTKAIWEITEHYLKVSEEMLENSHRKYRGEVYETRRIWHENWVDEQDRQDIINKVIFGDSTDPSESDLGRMLTRHMEPGAFHKADPMRVGSATIAFHIRETLRSLIGEPRQGSRIRAIAQSIGSTNIDEVRKECNRRLAPGGGRLSAELVSRALYPQPRATKSITPDDEDVSTKMAVRQI</sequence>
<comment type="caution">
    <text evidence="2">The sequence shown here is derived from an EMBL/GenBank/DDBJ whole genome shotgun (WGS) entry which is preliminary data.</text>
</comment>
<reference evidence="3" key="1">
    <citation type="journal article" date="2019" name="Int. J. Syst. Evol. Microbiol.">
        <title>The Global Catalogue of Microorganisms (GCM) 10K type strain sequencing project: providing services to taxonomists for standard genome sequencing and annotation.</title>
        <authorList>
            <consortium name="The Broad Institute Genomics Platform"/>
            <consortium name="The Broad Institute Genome Sequencing Center for Infectious Disease"/>
            <person name="Wu L."/>
            <person name="Ma J."/>
        </authorList>
    </citation>
    <scope>NUCLEOTIDE SEQUENCE [LARGE SCALE GENOMIC DNA]</scope>
    <source>
        <strain evidence="3">JCM 19129</strain>
    </source>
</reference>
<dbReference type="EMBL" id="BAABLW010000007">
    <property type="protein sequence ID" value="GAA4924253.1"/>
    <property type="molecule type" value="Genomic_DNA"/>
</dbReference>
<name>A0ABP9G918_9MICC</name>
<proteinExistence type="predicted"/>
<gene>
    <name evidence="2" type="ORF">GCM10025790_21830</name>
</gene>
<evidence type="ECO:0000313" key="3">
    <source>
        <dbReference type="Proteomes" id="UP001500368"/>
    </source>
</evidence>
<evidence type="ECO:0000256" key="1">
    <source>
        <dbReference type="SAM" id="MobiDB-lite"/>
    </source>
</evidence>
<accession>A0ABP9G918</accession>
<dbReference type="Proteomes" id="UP001500368">
    <property type="component" value="Unassembled WGS sequence"/>
</dbReference>
<feature type="region of interest" description="Disordered" evidence="1">
    <location>
        <begin position="304"/>
        <end position="324"/>
    </location>
</feature>
<keyword evidence="3" id="KW-1185">Reference proteome</keyword>
<protein>
    <submittedName>
        <fullName evidence="2">Uncharacterized protein</fullName>
    </submittedName>
</protein>
<organism evidence="2 3">
    <name type="scientific">Nesterenkonia rhizosphaerae</name>
    <dbReference type="NCBI Taxonomy" id="1348272"/>
    <lineage>
        <taxon>Bacteria</taxon>
        <taxon>Bacillati</taxon>
        <taxon>Actinomycetota</taxon>
        <taxon>Actinomycetes</taxon>
        <taxon>Micrococcales</taxon>
        <taxon>Micrococcaceae</taxon>
        <taxon>Nesterenkonia</taxon>
    </lineage>
</organism>
<evidence type="ECO:0000313" key="2">
    <source>
        <dbReference type="EMBL" id="GAA4924253.1"/>
    </source>
</evidence>